<comment type="subcellular location">
    <subcellularLocation>
        <location evidence="1">Cell envelope</location>
    </subcellularLocation>
</comment>
<dbReference type="PANTHER" id="PTHR30290">
    <property type="entry name" value="PERIPLASMIC BINDING COMPONENT OF ABC TRANSPORTER"/>
    <property type="match status" value="1"/>
</dbReference>
<dbReference type="AlphaFoldDB" id="C7H682"/>
<name>C7H682_FAED2</name>
<sequence>MCFRYAFFFPLPGNSGPVGFGRQPDFNTKKRGNFIMKQSISRRQFLKASGLAAAGACAAGLLSSCGGKSGGSSSGSASGADTSKYTVLYSSQPATLNYLTTATDLEMVVGANCVDTLVEYDNKGVMREGLATKWEWDADTLTWTFTLREENWVDNNGEVVAPVTAQDFVDALQYVLTPDYASSNVGLVTAYIAGANDYYNYHVYLTNAENGTVDDDGTTYVTDGSGNVTVTAADGTASTYAPVDFDSVGVTAVDDHTLAYTLTYDFPGFLSLLCYLPYEPAYGPLLSEMGDQYATSAETLYSCGAFYLSDYESLETWIMKKNPENYDADNVFIDTISRIYNAEAAVNGPEMIKRGEIDEATIGSDILDSWLADDTTKDMVSMDRPNTNYTYFYMFNFMPFAHEFSNWNVEGVDAEYEPENWAKAINNTNFRKAFLYGINNAVTLAVSAPLGYDSYKLNTITPPNFCATADGVDYTQCGGLADLTEFFDEAKAKEYRDAAIEELTAQGVTFPIKVQLPYNPSSTDWDKQCQVLKQQLEGVLNDGTDFIDIIITAGPSDSFLSAVRRNGKFEFLLCNWGADYSDPETETDPFYQAKDSRGMRYAYLRTGVEDGFITGETADAVMAYMNAIEAAKQITDDIDARYKAFADAETLLITNALVIPRGMSVPAYLATRLNYWEGQYASTGFSNKRLKGIHVLDHYVSMDEYEANRDAR</sequence>
<dbReference type="eggNOG" id="COG4166">
    <property type="taxonomic scope" value="Bacteria"/>
</dbReference>
<reference evidence="6" key="1">
    <citation type="submission" date="2009-08" db="EMBL/GenBank/DDBJ databases">
        <authorList>
            <person name="Weinstock G."/>
            <person name="Sodergren E."/>
            <person name="Clifton S."/>
            <person name="Fulton L."/>
            <person name="Fulton B."/>
            <person name="Courtney L."/>
            <person name="Fronick C."/>
            <person name="Harrison M."/>
            <person name="Strong C."/>
            <person name="Farmer C."/>
            <person name="Delahaunty K."/>
            <person name="Markovic C."/>
            <person name="Hall O."/>
            <person name="Minx P."/>
            <person name="Tomlinson C."/>
            <person name="Mitreva M."/>
            <person name="Nelson J."/>
            <person name="Hou S."/>
            <person name="Wollam A."/>
            <person name="Pepin K.H."/>
            <person name="Johnson M."/>
            <person name="Bhonagiri V."/>
            <person name="Nash W.E."/>
            <person name="Warren W."/>
            <person name="Chinwalla A."/>
            <person name="Mardis E.R."/>
            <person name="Wilson R.K."/>
        </authorList>
    </citation>
    <scope>NUCLEOTIDE SEQUENCE [LARGE SCALE GENOMIC DNA]</scope>
    <source>
        <strain evidence="6">A2-165</strain>
    </source>
</reference>
<dbReference type="Pfam" id="PF00496">
    <property type="entry name" value="SBP_bac_5"/>
    <property type="match status" value="1"/>
</dbReference>
<dbReference type="PANTHER" id="PTHR30290:SF10">
    <property type="entry name" value="PERIPLASMIC OLIGOPEPTIDE-BINDING PROTEIN-RELATED"/>
    <property type="match status" value="1"/>
</dbReference>
<dbReference type="GO" id="GO:0015833">
    <property type="term" value="P:peptide transport"/>
    <property type="evidence" value="ECO:0007669"/>
    <property type="project" value="TreeGrafter"/>
</dbReference>
<dbReference type="NCBIfam" id="TIGR01409">
    <property type="entry name" value="TAT_signal_seq"/>
    <property type="match status" value="1"/>
</dbReference>
<feature type="domain" description="Solute-binding protein family 5" evidence="5">
    <location>
        <begin position="128"/>
        <end position="595"/>
    </location>
</feature>
<dbReference type="EMBL" id="ACOP02000048">
    <property type="protein sequence ID" value="EEU96577.1"/>
    <property type="molecule type" value="Genomic_DNA"/>
</dbReference>
<evidence type="ECO:0000256" key="1">
    <source>
        <dbReference type="ARBA" id="ARBA00004196"/>
    </source>
</evidence>
<dbReference type="Proteomes" id="UP000004619">
    <property type="component" value="Unassembled WGS sequence"/>
</dbReference>
<dbReference type="SUPFAM" id="SSF53850">
    <property type="entry name" value="Periplasmic binding protein-like II"/>
    <property type="match status" value="1"/>
</dbReference>
<accession>C7H682</accession>
<gene>
    <name evidence="6" type="ORF">FAEPRAA2165_01809</name>
</gene>
<dbReference type="Gene3D" id="3.90.76.10">
    <property type="entry name" value="Dipeptide-binding Protein, Domain 1"/>
    <property type="match status" value="1"/>
</dbReference>
<dbReference type="PATRIC" id="fig|411483.3.peg.1216"/>
<protein>
    <submittedName>
        <fullName evidence="6">Tat pathway signal sequence domain protein</fullName>
    </submittedName>
</protein>
<evidence type="ECO:0000256" key="4">
    <source>
        <dbReference type="ARBA" id="ARBA00022729"/>
    </source>
</evidence>
<dbReference type="InterPro" id="IPR000914">
    <property type="entry name" value="SBP_5_dom"/>
</dbReference>
<dbReference type="InterPro" id="IPR019546">
    <property type="entry name" value="TAT_signal_bac_arc"/>
</dbReference>
<evidence type="ECO:0000313" key="6">
    <source>
        <dbReference type="EMBL" id="EEU96577.1"/>
    </source>
</evidence>
<evidence type="ECO:0000259" key="5">
    <source>
        <dbReference type="Pfam" id="PF00496"/>
    </source>
</evidence>
<dbReference type="Gene3D" id="3.40.190.10">
    <property type="entry name" value="Periplasmic binding protein-like II"/>
    <property type="match status" value="1"/>
</dbReference>
<dbReference type="Gene3D" id="3.10.105.10">
    <property type="entry name" value="Dipeptide-binding Protein, Domain 3"/>
    <property type="match status" value="1"/>
</dbReference>
<evidence type="ECO:0000256" key="2">
    <source>
        <dbReference type="ARBA" id="ARBA00005695"/>
    </source>
</evidence>
<comment type="similarity">
    <text evidence="2">Belongs to the bacterial solute-binding protein 5 family.</text>
</comment>
<comment type="caution">
    <text evidence="6">The sequence shown here is derived from an EMBL/GenBank/DDBJ whole genome shotgun (WGS) entry which is preliminary data.</text>
</comment>
<keyword evidence="4" id="KW-0732">Signal</keyword>
<organism evidence="6 7">
    <name type="scientific">Faecalibacterium duncaniae (strain DSM 17677 / JCM 31915 / A2-165)</name>
    <name type="common">Faecalibacterium prausnitzii</name>
    <dbReference type="NCBI Taxonomy" id="411483"/>
    <lineage>
        <taxon>Bacteria</taxon>
        <taxon>Bacillati</taxon>
        <taxon>Bacillota</taxon>
        <taxon>Clostridia</taxon>
        <taxon>Eubacteriales</taxon>
        <taxon>Oscillospiraceae</taxon>
        <taxon>Faecalibacterium</taxon>
    </lineage>
</organism>
<dbReference type="Pfam" id="PF10518">
    <property type="entry name" value="TAT_signal"/>
    <property type="match status" value="1"/>
</dbReference>
<keyword evidence="7" id="KW-1185">Reference proteome</keyword>
<dbReference type="InterPro" id="IPR039424">
    <property type="entry name" value="SBP_5"/>
</dbReference>
<dbReference type="HOGENOM" id="CLU_026497_0_0_9"/>
<dbReference type="GO" id="GO:1904680">
    <property type="term" value="F:peptide transmembrane transporter activity"/>
    <property type="evidence" value="ECO:0007669"/>
    <property type="project" value="TreeGrafter"/>
</dbReference>
<evidence type="ECO:0000313" key="7">
    <source>
        <dbReference type="Proteomes" id="UP000004619"/>
    </source>
</evidence>
<dbReference type="STRING" id="411483.FAEPRAA2165_01809"/>
<proteinExistence type="inferred from homology"/>
<evidence type="ECO:0000256" key="3">
    <source>
        <dbReference type="ARBA" id="ARBA00022448"/>
    </source>
</evidence>
<dbReference type="GO" id="GO:0030313">
    <property type="term" value="C:cell envelope"/>
    <property type="evidence" value="ECO:0007669"/>
    <property type="project" value="UniProtKB-SubCell"/>
</dbReference>
<keyword evidence="3" id="KW-0813">Transport</keyword>